<sequence length="105" mass="12194">MEELNKKLALWAGISIDEFIMYPEDYNFTDPEFGIARCFKVLVPKLYNLIGFRLLSYQYIGFARNIDMLRHGWGIHFESGVNYHASERESTLALCLAIEKLIGEK</sequence>
<reference evidence="1" key="1">
    <citation type="journal article" date="2015" name="Nature">
        <title>Complex archaea that bridge the gap between prokaryotes and eukaryotes.</title>
        <authorList>
            <person name="Spang A."/>
            <person name="Saw J.H."/>
            <person name="Jorgensen S.L."/>
            <person name="Zaremba-Niedzwiedzka K."/>
            <person name="Martijn J."/>
            <person name="Lind A.E."/>
            <person name="van Eijk R."/>
            <person name="Schleper C."/>
            <person name="Guy L."/>
            <person name="Ettema T.J."/>
        </authorList>
    </citation>
    <scope>NUCLEOTIDE SEQUENCE</scope>
</reference>
<dbReference type="AlphaFoldDB" id="A0A0F9SV44"/>
<dbReference type="EMBL" id="LAZR01000353">
    <property type="protein sequence ID" value="KKN72870.1"/>
    <property type="molecule type" value="Genomic_DNA"/>
</dbReference>
<evidence type="ECO:0000313" key="1">
    <source>
        <dbReference type="EMBL" id="KKN72870.1"/>
    </source>
</evidence>
<organism evidence="1">
    <name type="scientific">marine sediment metagenome</name>
    <dbReference type="NCBI Taxonomy" id="412755"/>
    <lineage>
        <taxon>unclassified sequences</taxon>
        <taxon>metagenomes</taxon>
        <taxon>ecological metagenomes</taxon>
    </lineage>
</organism>
<comment type="caution">
    <text evidence="1">The sequence shown here is derived from an EMBL/GenBank/DDBJ whole genome shotgun (WGS) entry which is preliminary data.</text>
</comment>
<gene>
    <name evidence="1" type="ORF">LCGC14_0405740</name>
</gene>
<protein>
    <submittedName>
        <fullName evidence="1">Uncharacterized protein</fullName>
    </submittedName>
</protein>
<name>A0A0F9SV44_9ZZZZ</name>
<proteinExistence type="predicted"/>
<accession>A0A0F9SV44</accession>